<name>A0A173UPQ8_9FIRM</name>
<dbReference type="AlphaFoldDB" id="A0A173UPQ8"/>
<evidence type="ECO:0000313" key="15">
    <source>
        <dbReference type="Proteomes" id="UP000095495"/>
    </source>
</evidence>
<dbReference type="SMART" id="SM00387">
    <property type="entry name" value="HATPase_c"/>
    <property type="match status" value="1"/>
</dbReference>
<keyword evidence="9" id="KW-0902">Two-component regulatory system</keyword>
<evidence type="ECO:0000256" key="11">
    <source>
        <dbReference type="SAM" id="Phobius"/>
    </source>
</evidence>
<evidence type="ECO:0000256" key="7">
    <source>
        <dbReference type="ARBA" id="ARBA00022777"/>
    </source>
</evidence>
<evidence type="ECO:0000259" key="13">
    <source>
        <dbReference type="PROSITE" id="PS50885"/>
    </source>
</evidence>
<dbReference type="SUPFAM" id="SSF47384">
    <property type="entry name" value="Homodimeric domain of signal transducing histidine kinase"/>
    <property type="match status" value="1"/>
</dbReference>
<dbReference type="SMART" id="SM00388">
    <property type="entry name" value="HisKA"/>
    <property type="match status" value="1"/>
</dbReference>
<dbReference type="InterPro" id="IPR004358">
    <property type="entry name" value="Sig_transdc_His_kin-like_C"/>
</dbReference>
<dbReference type="Gene3D" id="3.30.565.10">
    <property type="entry name" value="Histidine kinase-like ATPase, C-terminal domain"/>
    <property type="match status" value="1"/>
</dbReference>
<dbReference type="EC" id="2.7.13.3" evidence="3"/>
<keyword evidence="7 14" id="KW-0418">Kinase</keyword>
<comment type="catalytic activity">
    <reaction evidence="1">
        <text>ATP + protein L-histidine = ADP + protein N-phospho-L-histidine.</text>
        <dbReference type="EC" id="2.7.13.3"/>
    </reaction>
</comment>
<organism evidence="14 15">
    <name type="scientific">Roseburia faecis</name>
    <dbReference type="NCBI Taxonomy" id="301302"/>
    <lineage>
        <taxon>Bacteria</taxon>
        <taxon>Bacillati</taxon>
        <taxon>Bacillota</taxon>
        <taxon>Clostridia</taxon>
        <taxon>Lachnospirales</taxon>
        <taxon>Lachnospiraceae</taxon>
        <taxon>Roseburia</taxon>
    </lineage>
</organism>
<dbReference type="Pfam" id="PF00672">
    <property type="entry name" value="HAMP"/>
    <property type="match status" value="1"/>
</dbReference>
<dbReference type="SUPFAM" id="SSF158472">
    <property type="entry name" value="HAMP domain-like"/>
    <property type="match status" value="1"/>
</dbReference>
<feature type="transmembrane region" description="Helical" evidence="11">
    <location>
        <begin position="25"/>
        <end position="47"/>
    </location>
</feature>
<dbReference type="InterPro" id="IPR005467">
    <property type="entry name" value="His_kinase_dom"/>
</dbReference>
<dbReference type="FunFam" id="1.10.287.130:FF:000001">
    <property type="entry name" value="Two-component sensor histidine kinase"/>
    <property type="match status" value="1"/>
</dbReference>
<dbReference type="InterPro" id="IPR036097">
    <property type="entry name" value="HisK_dim/P_sf"/>
</dbReference>
<dbReference type="InterPro" id="IPR050428">
    <property type="entry name" value="TCS_sensor_his_kinase"/>
</dbReference>
<dbReference type="PANTHER" id="PTHR45436">
    <property type="entry name" value="SENSOR HISTIDINE KINASE YKOH"/>
    <property type="match status" value="1"/>
</dbReference>
<evidence type="ECO:0000313" key="14">
    <source>
        <dbReference type="EMBL" id="CUN17042.1"/>
    </source>
</evidence>
<reference evidence="14 15" key="1">
    <citation type="submission" date="2015-09" db="EMBL/GenBank/DDBJ databases">
        <authorList>
            <consortium name="Pathogen Informatics"/>
        </authorList>
    </citation>
    <scope>NUCLEOTIDE SEQUENCE [LARGE SCALE GENOMIC DNA]</scope>
    <source>
        <strain evidence="14 15">2789STDY5608863</strain>
    </source>
</reference>
<dbReference type="PANTHER" id="PTHR45436:SF8">
    <property type="entry name" value="HISTIDINE KINASE"/>
    <property type="match status" value="1"/>
</dbReference>
<evidence type="ECO:0000256" key="10">
    <source>
        <dbReference type="ARBA" id="ARBA00023136"/>
    </source>
</evidence>
<feature type="domain" description="Histidine kinase" evidence="12">
    <location>
        <begin position="271"/>
        <end position="483"/>
    </location>
</feature>
<feature type="transmembrane region" description="Helical" evidence="11">
    <location>
        <begin position="188"/>
        <end position="208"/>
    </location>
</feature>
<keyword evidence="10 11" id="KW-0472">Membrane</keyword>
<dbReference type="InterPro" id="IPR036890">
    <property type="entry name" value="HATPase_C_sf"/>
</dbReference>
<dbReference type="GO" id="GO:0000155">
    <property type="term" value="F:phosphorelay sensor kinase activity"/>
    <property type="evidence" value="ECO:0007669"/>
    <property type="project" value="InterPro"/>
</dbReference>
<dbReference type="EMBL" id="CYXV01000017">
    <property type="protein sequence ID" value="CUN17042.1"/>
    <property type="molecule type" value="Genomic_DNA"/>
</dbReference>
<dbReference type="PRINTS" id="PR00344">
    <property type="entry name" value="BCTRLSENSOR"/>
</dbReference>
<evidence type="ECO:0000256" key="3">
    <source>
        <dbReference type="ARBA" id="ARBA00012438"/>
    </source>
</evidence>
<dbReference type="SMART" id="SM00304">
    <property type="entry name" value="HAMP"/>
    <property type="match status" value="1"/>
</dbReference>
<gene>
    <name evidence="14" type="primary">arlS</name>
    <name evidence="14" type="ORF">ERS852420_03179</name>
</gene>
<evidence type="ECO:0000256" key="9">
    <source>
        <dbReference type="ARBA" id="ARBA00023012"/>
    </source>
</evidence>
<dbReference type="InterPro" id="IPR003660">
    <property type="entry name" value="HAMP_dom"/>
</dbReference>
<evidence type="ECO:0000256" key="2">
    <source>
        <dbReference type="ARBA" id="ARBA00004370"/>
    </source>
</evidence>
<dbReference type="PROSITE" id="PS50109">
    <property type="entry name" value="HIS_KIN"/>
    <property type="match status" value="1"/>
</dbReference>
<dbReference type="Proteomes" id="UP000095495">
    <property type="component" value="Unassembled WGS sequence"/>
</dbReference>
<dbReference type="CDD" id="cd00082">
    <property type="entry name" value="HisKA"/>
    <property type="match status" value="1"/>
</dbReference>
<dbReference type="CDD" id="cd00075">
    <property type="entry name" value="HATPase"/>
    <property type="match status" value="1"/>
</dbReference>
<evidence type="ECO:0000256" key="8">
    <source>
        <dbReference type="ARBA" id="ARBA00022989"/>
    </source>
</evidence>
<dbReference type="Gene3D" id="6.10.340.10">
    <property type="match status" value="1"/>
</dbReference>
<dbReference type="Pfam" id="PF02518">
    <property type="entry name" value="HATPase_c"/>
    <property type="match status" value="1"/>
</dbReference>
<dbReference type="CDD" id="cd06225">
    <property type="entry name" value="HAMP"/>
    <property type="match status" value="1"/>
</dbReference>
<evidence type="ECO:0000256" key="5">
    <source>
        <dbReference type="ARBA" id="ARBA00022679"/>
    </source>
</evidence>
<accession>A0A173UPQ8</accession>
<dbReference type="PROSITE" id="PS50885">
    <property type="entry name" value="HAMP"/>
    <property type="match status" value="1"/>
</dbReference>
<feature type="domain" description="HAMP" evidence="13">
    <location>
        <begin position="209"/>
        <end position="263"/>
    </location>
</feature>
<evidence type="ECO:0000256" key="6">
    <source>
        <dbReference type="ARBA" id="ARBA00022692"/>
    </source>
</evidence>
<dbReference type="GO" id="GO:0005886">
    <property type="term" value="C:plasma membrane"/>
    <property type="evidence" value="ECO:0007669"/>
    <property type="project" value="TreeGrafter"/>
</dbReference>
<evidence type="ECO:0000256" key="4">
    <source>
        <dbReference type="ARBA" id="ARBA00022553"/>
    </source>
</evidence>
<dbReference type="Pfam" id="PF00512">
    <property type="entry name" value="HisKA"/>
    <property type="match status" value="1"/>
</dbReference>
<dbReference type="InterPro" id="IPR003594">
    <property type="entry name" value="HATPase_dom"/>
</dbReference>
<dbReference type="Gene3D" id="1.10.287.130">
    <property type="match status" value="1"/>
</dbReference>
<evidence type="ECO:0000256" key="1">
    <source>
        <dbReference type="ARBA" id="ARBA00000085"/>
    </source>
</evidence>
<keyword evidence="6 11" id="KW-0812">Transmembrane</keyword>
<dbReference type="InterPro" id="IPR003661">
    <property type="entry name" value="HisK_dim/P_dom"/>
</dbReference>
<keyword evidence="8 11" id="KW-1133">Transmembrane helix</keyword>
<protein>
    <recommendedName>
        <fullName evidence="3">histidine kinase</fullName>
        <ecNumber evidence="3">2.7.13.3</ecNumber>
    </recommendedName>
</protein>
<keyword evidence="4" id="KW-0597">Phosphoprotein</keyword>
<sequence length="484" mass="54971">MAIVKKSPVKKRLPIRKKLSVRLKITVWFTAASIVVVLFAYLAVFAVSRQILIKTIQDCLVQAVENNVDEVEYLLPSSQALKEQRYDYLIRHGSGYLDIDDDFLYEVNEVYTGLYDEHSGLLYGSDSAFSIVAGMRFEDSRIQKLRSDGIWYYVFDRKLSGNGLDDLWLRGMVSEEQGERQMSGMIRVAVILLPLWVVAASVGGYLIAGHALKPLQKISWTAKQISEGNDLKQRIDIGEGDDELHQLASTFDEMLDRLELAFERERQFTSDASHELRTPMAVISAQCDYTLERERTTEEYMDALLVIRRQGQKMTKLINHMLDFARLEMRSGKYPDAFVDAAELVEAVCSDMKLIRERGITLEYETKTVMISVNPELFSRLLVNLVSNAYRYGRENGHIRVRLWQEDSSLVLSVADDGIGIARNEQEKIFRRFYQADASRGGEGTGLGLAMVYEIARFYHGTVTVESVVDQGSTFVVRMPAGQS</sequence>
<dbReference type="FunFam" id="3.30.565.10:FF:000006">
    <property type="entry name" value="Sensor histidine kinase WalK"/>
    <property type="match status" value="1"/>
</dbReference>
<evidence type="ECO:0000259" key="12">
    <source>
        <dbReference type="PROSITE" id="PS50109"/>
    </source>
</evidence>
<proteinExistence type="predicted"/>
<dbReference type="SUPFAM" id="SSF55874">
    <property type="entry name" value="ATPase domain of HSP90 chaperone/DNA topoisomerase II/histidine kinase"/>
    <property type="match status" value="1"/>
</dbReference>
<keyword evidence="5 14" id="KW-0808">Transferase</keyword>
<comment type="subcellular location">
    <subcellularLocation>
        <location evidence="2">Membrane</location>
    </subcellularLocation>
</comment>